<protein>
    <submittedName>
        <fullName evidence="2">Uncharacterized protein</fullName>
    </submittedName>
</protein>
<reference evidence="2 3" key="1">
    <citation type="submission" date="2021-06" db="EMBL/GenBank/DDBJ databases">
        <title>A haploid diamondback moth (Plutella xylostella L.) genome assembly resolves 31 chromosomes and identifies a diamide resistance mutation.</title>
        <authorList>
            <person name="Ward C.M."/>
            <person name="Perry K.D."/>
            <person name="Baker G."/>
            <person name="Powis K."/>
            <person name="Heckel D.G."/>
            <person name="Baxter S.W."/>
        </authorList>
    </citation>
    <scope>NUCLEOTIDE SEQUENCE [LARGE SCALE GENOMIC DNA]</scope>
    <source>
        <strain evidence="2 3">LV</strain>
        <tissue evidence="2">Single pupa</tissue>
    </source>
</reference>
<evidence type="ECO:0000313" key="2">
    <source>
        <dbReference type="EMBL" id="KAG7306787.1"/>
    </source>
</evidence>
<organism evidence="2 3">
    <name type="scientific">Plutella xylostella</name>
    <name type="common">Diamondback moth</name>
    <name type="synonym">Plutella maculipennis</name>
    <dbReference type="NCBI Taxonomy" id="51655"/>
    <lineage>
        <taxon>Eukaryota</taxon>
        <taxon>Metazoa</taxon>
        <taxon>Ecdysozoa</taxon>
        <taxon>Arthropoda</taxon>
        <taxon>Hexapoda</taxon>
        <taxon>Insecta</taxon>
        <taxon>Pterygota</taxon>
        <taxon>Neoptera</taxon>
        <taxon>Endopterygota</taxon>
        <taxon>Lepidoptera</taxon>
        <taxon>Glossata</taxon>
        <taxon>Ditrysia</taxon>
        <taxon>Yponomeutoidea</taxon>
        <taxon>Plutellidae</taxon>
        <taxon>Plutella</taxon>
    </lineage>
</organism>
<name>A0ABQ7QP39_PLUXY</name>
<accession>A0ABQ7QP39</accession>
<feature type="transmembrane region" description="Helical" evidence="1">
    <location>
        <begin position="100"/>
        <end position="121"/>
    </location>
</feature>
<dbReference type="Proteomes" id="UP000823941">
    <property type="component" value="Chromosome 11"/>
</dbReference>
<keyword evidence="1" id="KW-0812">Transmembrane</keyword>
<comment type="caution">
    <text evidence="2">The sequence shown here is derived from an EMBL/GenBank/DDBJ whole genome shotgun (WGS) entry which is preliminary data.</text>
</comment>
<keyword evidence="3" id="KW-1185">Reference proteome</keyword>
<evidence type="ECO:0000256" key="1">
    <source>
        <dbReference type="SAM" id="Phobius"/>
    </source>
</evidence>
<feature type="transmembrane region" description="Helical" evidence="1">
    <location>
        <begin position="68"/>
        <end position="88"/>
    </location>
</feature>
<sequence length="122" mass="13943">MHLNYIFYRSSHCWAKASPIFFQVSLLAVHRVQHSPAPVKPASSSRQRVAGRPTPRVEYRGHHSVSSFVHLPSVCLMIWPAHFHFSFLAYRITSVTLVNFLSSVLCVFSISFLFNTLLSILR</sequence>
<keyword evidence="1" id="KW-1133">Transmembrane helix</keyword>
<evidence type="ECO:0000313" key="3">
    <source>
        <dbReference type="Proteomes" id="UP000823941"/>
    </source>
</evidence>
<proteinExistence type="predicted"/>
<dbReference type="EMBL" id="JAHIBW010000011">
    <property type="protein sequence ID" value="KAG7306787.1"/>
    <property type="molecule type" value="Genomic_DNA"/>
</dbReference>
<keyword evidence="1" id="KW-0472">Membrane</keyword>
<gene>
    <name evidence="2" type="ORF">JYU34_008225</name>
</gene>